<organism evidence="8 9">
    <name type="scientific">Meloidogyne incognita</name>
    <name type="common">Southern root-knot nematode worm</name>
    <name type="synonym">Oxyuris incognita</name>
    <dbReference type="NCBI Taxonomy" id="6306"/>
    <lineage>
        <taxon>Eukaryota</taxon>
        <taxon>Metazoa</taxon>
        <taxon>Ecdysozoa</taxon>
        <taxon>Nematoda</taxon>
        <taxon>Chromadorea</taxon>
        <taxon>Rhabditida</taxon>
        <taxon>Tylenchina</taxon>
        <taxon>Tylenchomorpha</taxon>
        <taxon>Tylenchoidea</taxon>
        <taxon>Meloidogynidae</taxon>
        <taxon>Meloidogyninae</taxon>
        <taxon>Meloidogyne</taxon>
        <taxon>Meloidogyne incognita group</taxon>
    </lineage>
</organism>
<evidence type="ECO:0000256" key="7">
    <source>
        <dbReference type="SAM" id="MobiDB-lite"/>
    </source>
</evidence>
<dbReference type="GO" id="GO:0005886">
    <property type="term" value="C:plasma membrane"/>
    <property type="evidence" value="ECO:0007669"/>
    <property type="project" value="UniProtKB-SubCell"/>
</dbReference>
<name>A0A914MPP2_MELIC</name>
<evidence type="ECO:0000256" key="4">
    <source>
        <dbReference type="ARBA" id="ARBA00023136"/>
    </source>
</evidence>
<keyword evidence="6" id="KW-1003">Cell membrane</keyword>
<reference evidence="9" key="1">
    <citation type="submission" date="2022-11" db="UniProtKB">
        <authorList>
            <consortium name="WormBaseParasite"/>
        </authorList>
    </citation>
    <scope>IDENTIFICATION</scope>
</reference>
<dbReference type="Pfam" id="PF01062">
    <property type="entry name" value="Bestrophin"/>
    <property type="match status" value="2"/>
</dbReference>
<dbReference type="InterPro" id="IPR000615">
    <property type="entry name" value="Bestrophin"/>
</dbReference>
<keyword evidence="8" id="KW-1185">Reference proteome</keyword>
<keyword evidence="6" id="KW-0869">Chloride channel</keyword>
<accession>A0A914MPP2</accession>
<dbReference type="WBParaSite" id="Minc3s02357g29648">
    <property type="protein sequence ID" value="Minc3s02357g29648"/>
    <property type="gene ID" value="Minc3s02357g29648"/>
</dbReference>
<evidence type="ECO:0000313" key="9">
    <source>
        <dbReference type="WBParaSite" id="Minc3s02357g29648"/>
    </source>
</evidence>
<evidence type="ECO:0000256" key="3">
    <source>
        <dbReference type="ARBA" id="ARBA00022989"/>
    </source>
</evidence>
<comment type="function">
    <text evidence="6">Forms chloride channels.</text>
</comment>
<dbReference type="InterPro" id="IPR021134">
    <property type="entry name" value="Bestrophin-like"/>
</dbReference>
<feature type="region of interest" description="Disordered" evidence="7">
    <location>
        <begin position="432"/>
        <end position="491"/>
    </location>
</feature>
<keyword evidence="6" id="KW-0407">Ion channel</keyword>
<keyword evidence="6" id="KW-0813">Transport</keyword>
<dbReference type="GO" id="GO:0034707">
    <property type="term" value="C:chloride channel complex"/>
    <property type="evidence" value="ECO:0007669"/>
    <property type="project" value="UniProtKB-KW"/>
</dbReference>
<dbReference type="GO" id="GO:0005254">
    <property type="term" value="F:chloride channel activity"/>
    <property type="evidence" value="ECO:0007669"/>
    <property type="project" value="UniProtKB-KW"/>
</dbReference>
<comment type="subcellular location">
    <subcellularLocation>
        <location evidence="6">Cell membrane</location>
        <topology evidence="6">Multi-pass membrane protein</topology>
    </subcellularLocation>
    <subcellularLocation>
        <location evidence="1">Membrane</location>
    </subcellularLocation>
</comment>
<dbReference type="Proteomes" id="UP000887563">
    <property type="component" value="Unplaced"/>
</dbReference>
<evidence type="ECO:0000256" key="6">
    <source>
        <dbReference type="RuleBase" id="RU363126"/>
    </source>
</evidence>
<keyword evidence="4 6" id="KW-0472">Membrane</keyword>
<keyword evidence="3 6" id="KW-1133">Transmembrane helix</keyword>
<proteinExistence type="inferred from homology"/>
<evidence type="ECO:0000256" key="5">
    <source>
        <dbReference type="ARBA" id="ARBA00034769"/>
    </source>
</evidence>
<keyword evidence="6" id="KW-0868">Chloride</keyword>
<sequence>MTISYTLDVSRRTGWGSFIRILARWRGSVWKAVCIELTLWLIVYLLISLIYRYLLSSFGQEKFEHLAHYLDAKMDTTLPLTFMLGFFVTQVVSRWSSILNGLGWIDDSALAFANYIRGADIETRILRRNMVRYMVLNQAIVLRDISMQVRKRFPTLETLAATGIVSMSELEMLERVHDPYSRYWTPIHWCYALLYEARLHGKVASDFFTGQDNEIRQFRHGLASLLKYDWVPIPLIYPQVVFLSVRIYFIICLISRQFITRQESPLKSELQKLYLTPFGEDDDDLECNYVIDKNLIILGSNRIPDQKRDYFWDEDHIVPLYSLEAAKRTVHPMIGSASKIKLGKKTKTNVTMAPHKSKLSKMDEQAQKAHIHIINVEAHNRRHSNELKNEKGAIDDDTALSKISKRNTKQNWFGKLLRRRKQKGHQIPVQYTPGVNEKRHDSPTGDEHLPYYQRSPPRSPPLDYTLGETRRDYSPYGQRGSEGGTLGLRRY</sequence>
<evidence type="ECO:0000256" key="1">
    <source>
        <dbReference type="ARBA" id="ARBA00004370"/>
    </source>
</evidence>
<keyword evidence="6" id="KW-0406">Ion transport</keyword>
<protein>
    <recommendedName>
        <fullName evidence="6">Bestrophin homolog</fullName>
    </recommendedName>
</protein>
<evidence type="ECO:0000256" key="2">
    <source>
        <dbReference type="ARBA" id="ARBA00022692"/>
    </source>
</evidence>
<dbReference type="AlphaFoldDB" id="A0A914MPP2"/>
<dbReference type="PANTHER" id="PTHR10736:SF20">
    <property type="entry name" value="BESTROPHIN HOMOLOG 22"/>
    <property type="match status" value="1"/>
</dbReference>
<evidence type="ECO:0000313" key="8">
    <source>
        <dbReference type="Proteomes" id="UP000887563"/>
    </source>
</evidence>
<feature type="transmembrane region" description="Helical" evidence="6">
    <location>
        <begin position="37"/>
        <end position="55"/>
    </location>
</feature>
<comment type="similarity">
    <text evidence="5 6">Belongs to the anion channel-forming bestrophin (TC 1.A.46) family. Calcium-sensitive chloride channel subfamily.</text>
</comment>
<feature type="compositionally biased region" description="Gly residues" evidence="7">
    <location>
        <begin position="480"/>
        <end position="491"/>
    </location>
</feature>
<comment type="caution">
    <text evidence="6">Lacks conserved residue(s) required for the propagation of feature annotation.</text>
</comment>
<feature type="compositionally biased region" description="Basic and acidic residues" evidence="7">
    <location>
        <begin position="436"/>
        <end position="449"/>
    </location>
</feature>
<dbReference type="PANTHER" id="PTHR10736">
    <property type="entry name" value="BESTROPHIN"/>
    <property type="match status" value="1"/>
</dbReference>
<keyword evidence="2 6" id="KW-0812">Transmembrane</keyword>